<reference evidence="2 3" key="1">
    <citation type="submission" date="2020-02" db="EMBL/GenBank/DDBJ databases">
        <title>Comparative genome analysis reveals the metabolism and evolution of the thermophilic archaeal genus Metallosphaera.</title>
        <authorList>
            <person name="Jiang C."/>
        </authorList>
    </citation>
    <scope>NUCLEOTIDE SEQUENCE [LARGE SCALE GENOMIC DNA]</scope>
    <source>
        <strain evidence="2 3">Ric-A</strain>
    </source>
</reference>
<name>A0A6N0NT70_9CREN</name>
<keyword evidence="1" id="KW-1133">Transmembrane helix</keyword>
<keyword evidence="1" id="KW-0472">Membrane</keyword>
<dbReference type="KEGG" id="mten:GWK48_05730"/>
<organism evidence="2 3">
    <name type="scientific">Metallosphaera tengchongensis</name>
    <dbReference type="NCBI Taxonomy" id="1532350"/>
    <lineage>
        <taxon>Archaea</taxon>
        <taxon>Thermoproteota</taxon>
        <taxon>Thermoprotei</taxon>
        <taxon>Sulfolobales</taxon>
        <taxon>Sulfolobaceae</taxon>
        <taxon>Metallosphaera</taxon>
    </lineage>
</organism>
<evidence type="ECO:0000313" key="3">
    <source>
        <dbReference type="Proteomes" id="UP000509301"/>
    </source>
</evidence>
<dbReference type="Proteomes" id="UP000509301">
    <property type="component" value="Chromosome"/>
</dbReference>
<gene>
    <name evidence="2" type="ORF">GWK48_05730</name>
</gene>
<protein>
    <recommendedName>
        <fullName evidence="4">DUF106 domain-containing protein</fullName>
    </recommendedName>
</protein>
<accession>A0A6N0NT70</accession>
<feature type="transmembrane region" description="Helical" evidence="1">
    <location>
        <begin position="122"/>
        <end position="139"/>
    </location>
</feature>
<dbReference type="EMBL" id="CP049074">
    <property type="protein sequence ID" value="QKQ99945.1"/>
    <property type="molecule type" value="Genomic_DNA"/>
</dbReference>
<dbReference type="OrthoDB" id="40768at2157"/>
<proteinExistence type="predicted"/>
<keyword evidence="3" id="KW-1185">Reference proteome</keyword>
<evidence type="ECO:0000256" key="1">
    <source>
        <dbReference type="SAM" id="Phobius"/>
    </source>
</evidence>
<feature type="transmembrane region" description="Helical" evidence="1">
    <location>
        <begin position="6"/>
        <end position="27"/>
    </location>
</feature>
<sequence length="147" mass="17358">MSYQIFLILFLSLGINLIIYVFYRFLISRRLFEYIGKLDSLQNRMNKVASKRRERVYRKISKDIKKYNNVIYFYSMMQSILLLALYIVGMFLVFPMSFQVFLPFAIPVLTVGVSGRFEVVEGPILIYILSFLLFTPLSLRRPKANIN</sequence>
<evidence type="ECO:0000313" key="2">
    <source>
        <dbReference type="EMBL" id="QKQ99945.1"/>
    </source>
</evidence>
<keyword evidence="1" id="KW-0812">Transmembrane</keyword>
<evidence type="ECO:0008006" key="4">
    <source>
        <dbReference type="Google" id="ProtNLM"/>
    </source>
</evidence>
<feature type="transmembrane region" description="Helical" evidence="1">
    <location>
        <begin position="80"/>
        <end position="102"/>
    </location>
</feature>
<dbReference type="AlphaFoldDB" id="A0A6N0NT70"/>